<proteinExistence type="predicted"/>
<feature type="region of interest" description="Disordered" evidence="1">
    <location>
        <begin position="492"/>
        <end position="531"/>
    </location>
</feature>
<name>E5FNX3_TREPL</name>
<gene>
    <name evidence="2" type="primary">arp</name>
</gene>
<feature type="compositionally biased region" description="Basic and acidic residues" evidence="1">
    <location>
        <begin position="183"/>
        <end position="447"/>
    </location>
</feature>
<organism evidence="2">
    <name type="scientific">Treponema pallidum subsp. pallidum str. Mexico A</name>
    <dbReference type="NCBI Taxonomy" id="686990"/>
    <lineage>
        <taxon>Bacteria</taxon>
        <taxon>Pseudomonadati</taxon>
        <taxon>Spirochaetota</taxon>
        <taxon>Spirochaetia</taxon>
        <taxon>Spirochaetales</taxon>
        <taxon>Treponemataceae</taxon>
        <taxon>Treponema</taxon>
    </lineage>
</organism>
<protein>
    <submittedName>
        <fullName evidence="2">Acidic repeat protein</fullName>
    </submittedName>
</protein>
<feature type="compositionally biased region" description="Basic and acidic residues" evidence="1">
    <location>
        <begin position="164"/>
        <end position="176"/>
    </location>
</feature>
<reference evidence="2" key="1">
    <citation type="journal article" date="2010" name="PLoS ONE">
        <title>Genome analysis of Treponema pallidum subsp. pallidum and subsp. pertenue strains: most of the genetic differences are localized in six regions.</title>
        <authorList>
            <person name="Mikalova L."/>
            <person name="Strouhal M."/>
            <person name="Cejkova D."/>
            <person name="Zobanikova M."/>
            <person name="Pospisilova P."/>
            <person name="Norris S.J."/>
            <person name="Sodergren E."/>
            <person name="Weinstock G.M."/>
            <person name="Smajs D."/>
        </authorList>
    </citation>
    <scope>NUCLEOTIDE SEQUENCE</scope>
    <source>
        <strain evidence="2">Mexico A</strain>
    </source>
</reference>
<evidence type="ECO:0000256" key="1">
    <source>
        <dbReference type="SAM" id="MobiDB-lite"/>
    </source>
</evidence>
<evidence type="ECO:0000313" key="2">
    <source>
        <dbReference type="EMBL" id="ADR64374.1"/>
    </source>
</evidence>
<feature type="compositionally biased region" description="Polar residues" evidence="1">
    <location>
        <begin position="507"/>
        <end position="526"/>
    </location>
</feature>
<sequence>MIKRHMFAKRGVKGRSYLVRVNTAFLVLCVASVTPLWAVWEGNAEIGPQGSFLQDGMFVRSDMFPKNTAVEISNLEKNAKAQAVVIGHAGIPGLLVSLAPAAAAQLGIGVYQAVRVRVRTLGTVRGGSQTSQDGLSLASLPSRVPARPAQRDPLSSPPAGHTVPEYRDTVIFDDPRLVSPLSREVEDAPKVVEPASEREGGEREVEDAPKVVEPASEREGGEREVEDAPKVVEPASEREGGEREVEDVPKVVEPASEREGGEREVEDAPKVVEPASEREGGEREVEDVPKVVEPASEREGGEREVEDVPKVVEPASEREGGEREVEDAPKVVEPASEREGGEREVEDAPKVVEPASEREGGEREVEDAPKVVEPASEREGGEREVEDVPKVVEPASEREGGEREVEDVPKVVEPASEREGGEREVEDVPKVVEPASEREGGEREVEDVPKVVEPASGHEGGEREVEDVPKVVEPASGHEGGEREVEDVPGVVEPASGHEGGEREVASQHTKQPSHSVSNSAPNQFRNPEGELPFTLPDLSESEIVVPEEQKGRAHPQVIPEGAPRGLQPGEYYVQIAVFHDAIQVQSIVHRYGVEYPIAVEQDIHEGKVRFTVCVGPVQKDERGAVLENFQRFGFKDAFLKKAR</sequence>
<dbReference type="EMBL" id="HM585249">
    <property type="protein sequence ID" value="ADR64374.1"/>
    <property type="molecule type" value="Genomic_DNA"/>
</dbReference>
<accession>E5FNX3</accession>
<dbReference type="AlphaFoldDB" id="E5FNX3"/>
<feature type="region of interest" description="Disordered" evidence="1">
    <location>
        <begin position="125"/>
        <end position="447"/>
    </location>
</feature>